<dbReference type="PATRIC" id="fig|1408103.3.peg.1231"/>
<comment type="caution">
    <text evidence="1">The sequence shown here is derived from an EMBL/GenBank/DDBJ whole genome shotgun (WGS) entry which is preliminary data.</text>
</comment>
<sequence>MNFRLKTSKTTGEKLVSLQASTGLTWNILSRIAVSLSLRIPSLPNLVENKSGVEIHRNAMTGEHDYIYKALIRQHSKRNLSDDEYFPDYFNAHLERGIELLDNEYKHAGNYEKLLQNLLKMDN</sequence>
<gene>
    <name evidence="1" type="ORF">WQ57_05475</name>
</gene>
<organism evidence="1 2">
    <name type="scientific">Mesobacillus campisalis</name>
    <dbReference type="NCBI Taxonomy" id="1408103"/>
    <lineage>
        <taxon>Bacteria</taxon>
        <taxon>Bacillati</taxon>
        <taxon>Bacillota</taxon>
        <taxon>Bacilli</taxon>
        <taxon>Bacillales</taxon>
        <taxon>Bacillaceae</taxon>
        <taxon>Mesobacillus</taxon>
    </lineage>
</organism>
<proteinExistence type="predicted"/>
<dbReference type="NCBIfam" id="TIGR03184">
    <property type="entry name" value="DNA_S_dndE"/>
    <property type="match status" value="1"/>
</dbReference>
<reference evidence="1 2" key="1">
    <citation type="submission" date="2015-04" db="EMBL/GenBank/DDBJ databases">
        <title>Taxonomic description and genome sequence of Bacillus campisalis sp. nov., a novel member of the genus Bacillus isolated from solar saltern.</title>
        <authorList>
            <person name="Mathan Kumar R."/>
            <person name="Kaur G."/>
            <person name="Kumar A."/>
            <person name="Singh N.K."/>
            <person name="Kaur N."/>
            <person name="Kumar N."/>
            <person name="Mayilraj S."/>
        </authorList>
    </citation>
    <scope>NUCLEOTIDE SEQUENCE [LARGE SCALE GENOMIC DNA]</scope>
    <source>
        <strain evidence="1 2">SA2-6</strain>
    </source>
</reference>
<evidence type="ECO:0000313" key="2">
    <source>
        <dbReference type="Proteomes" id="UP000034166"/>
    </source>
</evidence>
<dbReference type="Pfam" id="PF08870">
    <property type="entry name" value="DndE"/>
    <property type="match status" value="1"/>
</dbReference>
<dbReference type="Gene3D" id="1.10.1220.160">
    <property type="entry name" value="DNA sulphur modification protein DndE"/>
    <property type="match status" value="1"/>
</dbReference>
<dbReference type="AlphaFoldDB" id="A0A0M2SYG0"/>
<dbReference type="InterPro" id="IPR038472">
    <property type="entry name" value="DndE_sf"/>
</dbReference>
<dbReference type="RefSeq" id="WP_046522704.1">
    <property type="nucleotide sequence ID" value="NZ_LAYY01000004.1"/>
</dbReference>
<dbReference type="OrthoDB" id="512647at2"/>
<evidence type="ECO:0000313" key="1">
    <source>
        <dbReference type="EMBL" id="KKK39213.1"/>
    </source>
</evidence>
<dbReference type="Proteomes" id="UP000034166">
    <property type="component" value="Unassembled WGS sequence"/>
</dbReference>
<protein>
    <submittedName>
        <fullName evidence="1">DNA sulfur modification protein</fullName>
    </submittedName>
</protein>
<dbReference type="EMBL" id="LAYY01000004">
    <property type="protein sequence ID" value="KKK39213.1"/>
    <property type="molecule type" value="Genomic_DNA"/>
</dbReference>
<dbReference type="InterPro" id="IPR014969">
    <property type="entry name" value="DNA_S_DndE"/>
</dbReference>
<name>A0A0M2SYG0_9BACI</name>
<keyword evidence="2" id="KW-1185">Reference proteome</keyword>
<accession>A0A0M2SYG0</accession>